<feature type="transmembrane region" description="Helical" evidence="2">
    <location>
        <begin position="54"/>
        <end position="72"/>
    </location>
</feature>
<comment type="caution">
    <text evidence="3">The sequence shown here is derived from an EMBL/GenBank/DDBJ whole genome shotgun (WGS) entry which is preliminary data.</text>
</comment>
<dbReference type="InterPro" id="IPR046492">
    <property type="entry name" value="DUF6585"/>
</dbReference>
<organism evidence="3 4">
    <name type="scientific">Nocardia higoensis</name>
    <dbReference type="NCBI Taxonomy" id="228599"/>
    <lineage>
        <taxon>Bacteria</taxon>
        <taxon>Bacillati</taxon>
        <taxon>Actinomycetota</taxon>
        <taxon>Actinomycetes</taxon>
        <taxon>Mycobacteriales</taxon>
        <taxon>Nocardiaceae</taxon>
        <taxon>Nocardia</taxon>
    </lineage>
</organism>
<keyword evidence="2" id="KW-1133">Transmembrane helix</keyword>
<evidence type="ECO:0000313" key="4">
    <source>
        <dbReference type="Proteomes" id="UP000707731"/>
    </source>
</evidence>
<evidence type="ECO:0000256" key="2">
    <source>
        <dbReference type="SAM" id="Phobius"/>
    </source>
</evidence>
<keyword evidence="2" id="KW-0812">Transmembrane</keyword>
<evidence type="ECO:0000313" key="3">
    <source>
        <dbReference type="EMBL" id="MBF6357416.1"/>
    </source>
</evidence>
<accession>A0ABS0DG30</accession>
<keyword evidence="2" id="KW-0472">Membrane</keyword>
<dbReference type="EMBL" id="JADLQN010000005">
    <property type="protein sequence ID" value="MBF6357416.1"/>
    <property type="molecule type" value="Genomic_DNA"/>
</dbReference>
<keyword evidence="4" id="KW-1185">Reference proteome</keyword>
<name>A0ABS0DG30_9NOCA</name>
<feature type="transmembrane region" description="Helical" evidence="2">
    <location>
        <begin position="78"/>
        <end position="98"/>
    </location>
</feature>
<reference evidence="3 4" key="1">
    <citation type="submission" date="2020-10" db="EMBL/GenBank/DDBJ databases">
        <title>Identification of Nocardia species via Next-generation sequencing and recognition of intraspecies genetic diversity.</title>
        <authorList>
            <person name="Li P."/>
            <person name="Li P."/>
            <person name="Lu B."/>
        </authorList>
    </citation>
    <scope>NUCLEOTIDE SEQUENCE [LARGE SCALE GENOMIC DNA]</scope>
    <source>
        <strain evidence="3 4">BJ06-0143</strain>
    </source>
</reference>
<gene>
    <name evidence="3" type="ORF">IU449_23185</name>
</gene>
<evidence type="ECO:0008006" key="5">
    <source>
        <dbReference type="Google" id="ProtNLM"/>
    </source>
</evidence>
<sequence>MEERLTTPRKPEDGADGTDVRRTVSLTQLVHLMAEYLNLGAHRQTFQAAPVSDTFVRGCGIVAACLGAVAVMTAAVGAVGGGAVVGVVAMVPAGLALYRGHLNNRNRAARLDLFDHGMTVYRKGERVAGFRWDTAEVRQQVIPFQNTAHVEYSLEMSGPDGSLARFDETQFAEGREWARAIQSAITATQLPAAVTTIDEGDTAHFGDVALNLDALIHAGKSYSWDHIQLIDARSGLVRIKVDGVWVSLAPVGTIPNFYIFNELAERLRLPATA</sequence>
<dbReference type="Pfam" id="PF20226">
    <property type="entry name" value="DUF6585"/>
    <property type="match status" value="1"/>
</dbReference>
<protein>
    <recommendedName>
        <fullName evidence="5">DUF3137 domain-containing protein</fullName>
    </recommendedName>
</protein>
<dbReference type="Proteomes" id="UP000707731">
    <property type="component" value="Unassembled WGS sequence"/>
</dbReference>
<evidence type="ECO:0000256" key="1">
    <source>
        <dbReference type="SAM" id="MobiDB-lite"/>
    </source>
</evidence>
<feature type="region of interest" description="Disordered" evidence="1">
    <location>
        <begin position="1"/>
        <end position="20"/>
    </location>
</feature>
<proteinExistence type="predicted"/>